<dbReference type="Gene3D" id="2.40.10.10">
    <property type="entry name" value="Trypsin-like serine proteases"/>
    <property type="match status" value="1"/>
</dbReference>
<keyword evidence="1 6" id="KW-0645">Protease</keyword>
<dbReference type="PANTHER" id="PTHR24252:SF17">
    <property type="entry name" value="SUPPRESSOR OF TUMORIGENICITY 14 PROTEIN HOMOLOG-RELATED"/>
    <property type="match status" value="1"/>
</dbReference>
<evidence type="ECO:0000259" key="7">
    <source>
        <dbReference type="PROSITE" id="PS50240"/>
    </source>
</evidence>
<keyword evidence="9" id="KW-1185">Reference proteome</keyword>
<accession>G1PV92</accession>
<reference evidence="8" key="3">
    <citation type="submission" date="2025-09" db="UniProtKB">
        <authorList>
            <consortium name="Ensembl"/>
        </authorList>
    </citation>
    <scope>IDENTIFICATION</scope>
</reference>
<dbReference type="GeneTree" id="ENSGT00940000155138"/>
<evidence type="ECO:0000256" key="1">
    <source>
        <dbReference type="ARBA" id="ARBA00022670"/>
    </source>
</evidence>
<evidence type="ECO:0000313" key="8">
    <source>
        <dbReference type="Ensembl" id="ENSMLUP00000015239.2"/>
    </source>
</evidence>
<evidence type="ECO:0000256" key="5">
    <source>
        <dbReference type="ARBA" id="ARBA00023157"/>
    </source>
</evidence>
<organism evidence="8 9">
    <name type="scientific">Myotis lucifugus</name>
    <name type="common">Little brown bat</name>
    <dbReference type="NCBI Taxonomy" id="59463"/>
    <lineage>
        <taxon>Eukaryota</taxon>
        <taxon>Metazoa</taxon>
        <taxon>Chordata</taxon>
        <taxon>Craniata</taxon>
        <taxon>Vertebrata</taxon>
        <taxon>Euteleostomi</taxon>
        <taxon>Mammalia</taxon>
        <taxon>Eutheria</taxon>
        <taxon>Laurasiatheria</taxon>
        <taxon>Chiroptera</taxon>
        <taxon>Yangochiroptera</taxon>
        <taxon>Vespertilionidae</taxon>
        <taxon>Myotis</taxon>
    </lineage>
</organism>
<keyword evidence="3 6" id="KW-0378">Hydrolase</keyword>
<dbReference type="EMBL" id="AAPE02055156">
    <property type="status" value="NOT_ANNOTATED_CDS"/>
    <property type="molecule type" value="Genomic_DNA"/>
</dbReference>
<dbReference type="STRING" id="59463.ENSMLUP00000015239"/>
<evidence type="ECO:0000313" key="9">
    <source>
        <dbReference type="Proteomes" id="UP000001074"/>
    </source>
</evidence>
<dbReference type="PANTHER" id="PTHR24252">
    <property type="entry name" value="ACROSIN-RELATED"/>
    <property type="match status" value="1"/>
</dbReference>
<dbReference type="FunCoup" id="G1PV92">
    <property type="interactions" value="4"/>
</dbReference>
<dbReference type="InterPro" id="IPR043504">
    <property type="entry name" value="Peptidase_S1_PA_chymotrypsin"/>
</dbReference>
<dbReference type="InParanoid" id="G1PV92"/>
<evidence type="ECO:0000256" key="2">
    <source>
        <dbReference type="ARBA" id="ARBA00022729"/>
    </source>
</evidence>
<dbReference type="AlphaFoldDB" id="G1PV92"/>
<reference evidence="8" key="2">
    <citation type="submission" date="2025-08" db="UniProtKB">
        <authorList>
            <consortium name="Ensembl"/>
        </authorList>
    </citation>
    <scope>IDENTIFICATION</scope>
</reference>
<dbReference type="PROSITE" id="PS00135">
    <property type="entry name" value="TRYPSIN_SER"/>
    <property type="match status" value="1"/>
</dbReference>
<dbReference type="eggNOG" id="KOG3627">
    <property type="taxonomic scope" value="Eukaryota"/>
</dbReference>
<dbReference type="InterPro" id="IPR033116">
    <property type="entry name" value="TRYPSIN_SER"/>
</dbReference>
<dbReference type="InterPro" id="IPR001254">
    <property type="entry name" value="Trypsin_dom"/>
</dbReference>
<evidence type="ECO:0000256" key="3">
    <source>
        <dbReference type="ARBA" id="ARBA00022801"/>
    </source>
</evidence>
<dbReference type="Pfam" id="PF00089">
    <property type="entry name" value="Trypsin"/>
    <property type="match status" value="1"/>
</dbReference>
<dbReference type="PROSITE" id="PS00134">
    <property type="entry name" value="TRYPSIN_HIS"/>
    <property type="match status" value="1"/>
</dbReference>
<feature type="domain" description="Peptidase S1" evidence="7">
    <location>
        <begin position="59"/>
        <end position="300"/>
    </location>
</feature>
<name>G1PV92_MYOLU</name>
<dbReference type="InterPro" id="IPR001314">
    <property type="entry name" value="Peptidase_S1A"/>
</dbReference>
<dbReference type="InterPro" id="IPR009003">
    <property type="entry name" value="Peptidase_S1_PA"/>
</dbReference>
<dbReference type="InterPro" id="IPR018114">
    <property type="entry name" value="TRYPSIN_HIS"/>
</dbReference>
<proteinExistence type="predicted"/>
<sequence>KRRGRQAAGEEAMGAPAAAVAVAVQLLVQLLVRVELDELVQFGLSIPGPCGRRAIGTRVVGGKDATIGRWPWQGSLRLWGYHSCGASLLNRRWVLSAAHCFERNTSPGMWTVQFGELSAAPSIWNLQAYRNRYQVEEIVMSPRYLGASAFDIAMLRLASPVTYTKYIQPICVLASSDEFQNRSDCWVTGWGDIQENEDLPAPYSLQEVEVGIINTSMCDFMYTQPSYRYNIWGDMICAGHAQGGRDACFGDSGGPLACEKKGLWYQVGVVSWGVGCGRPNRPGVYTNVSTHFKWMQTLIASSSIHKPPAWLLLLLLRTAPFLQPA</sequence>
<gene>
    <name evidence="8" type="primary">PRSS21</name>
</gene>
<dbReference type="Ensembl" id="ENSMLUT00000016722.2">
    <property type="protein sequence ID" value="ENSMLUP00000015239.2"/>
    <property type="gene ID" value="ENSMLUG00000016719.2"/>
</dbReference>
<keyword evidence="4 6" id="KW-0720">Serine protease</keyword>
<keyword evidence="5" id="KW-1015">Disulfide bond</keyword>
<dbReference type="PROSITE" id="PS50240">
    <property type="entry name" value="TRYPSIN_DOM"/>
    <property type="match status" value="1"/>
</dbReference>
<keyword evidence="2" id="KW-0732">Signal</keyword>
<protein>
    <submittedName>
        <fullName evidence="8">Serine protease 21</fullName>
    </submittedName>
</protein>
<evidence type="ECO:0000256" key="6">
    <source>
        <dbReference type="RuleBase" id="RU363034"/>
    </source>
</evidence>
<dbReference type="GO" id="GO:0006508">
    <property type="term" value="P:proteolysis"/>
    <property type="evidence" value="ECO:0007669"/>
    <property type="project" value="UniProtKB-KW"/>
</dbReference>
<reference evidence="8 9" key="1">
    <citation type="journal article" date="2011" name="Nature">
        <title>A high-resolution map of human evolutionary constraint using 29 mammals.</title>
        <authorList>
            <person name="Lindblad-Toh K."/>
            <person name="Garber M."/>
            <person name="Zuk O."/>
            <person name="Lin M.F."/>
            <person name="Parker B.J."/>
            <person name="Washietl S."/>
            <person name="Kheradpour P."/>
            <person name="Ernst J."/>
            <person name="Jordan G."/>
            <person name="Mauceli E."/>
            <person name="Ward L.D."/>
            <person name="Lowe C.B."/>
            <person name="Holloway A.K."/>
            <person name="Clamp M."/>
            <person name="Gnerre S."/>
            <person name="Alfoldi J."/>
            <person name="Beal K."/>
            <person name="Chang J."/>
            <person name="Clawson H."/>
            <person name="Cuff J."/>
            <person name="Di Palma F."/>
            <person name="Fitzgerald S."/>
            <person name="Flicek P."/>
            <person name="Guttman M."/>
            <person name="Hubisz M.J."/>
            <person name="Jaffe D.B."/>
            <person name="Jungreis I."/>
            <person name="Kent W.J."/>
            <person name="Kostka D."/>
            <person name="Lara M."/>
            <person name="Martins A.L."/>
            <person name="Massingham T."/>
            <person name="Moltke I."/>
            <person name="Raney B.J."/>
            <person name="Rasmussen M.D."/>
            <person name="Robinson J."/>
            <person name="Stark A."/>
            <person name="Vilella A.J."/>
            <person name="Wen J."/>
            <person name="Xie X."/>
            <person name="Zody M.C."/>
            <person name="Baldwin J."/>
            <person name="Bloom T."/>
            <person name="Chin C.W."/>
            <person name="Heiman D."/>
            <person name="Nicol R."/>
            <person name="Nusbaum C."/>
            <person name="Young S."/>
            <person name="Wilkinson J."/>
            <person name="Worley K.C."/>
            <person name="Kovar C.L."/>
            <person name="Muzny D.M."/>
            <person name="Gibbs R.A."/>
            <person name="Cree A."/>
            <person name="Dihn H.H."/>
            <person name="Fowler G."/>
            <person name="Jhangiani S."/>
            <person name="Joshi V."/>
            <person name="Lee S."/>
            <person name="Lewis L.R."/>
            <person name="Nazareth L.V."/>
            <person name="Okwuonu G."/>
            <person name="Santibanez J."/>
            <person name="Warren W.C."/>
            <person name="Mardis E.R."/>
            <person name="Weinstock G.M."/>
            <person name="Wilson R.K."/>
            <person name="Delehaunty K."/>
            <person name="Dooling D."/>
            <person name="Fronik C."/>
            <person name="Fulton L."/>
            <person name="Fulton B."/>
            <person name="Graves T."/>
            <person name="Minx P."/>
            <person name="Sodergren E."/>
            <person name="Birney E."/>
            <person name="Margulies E.H."/>
            <person name="Herrero J."/>
            <person name="Green E.D."/>
            <person name="Haussler D."/>
            <person name="Siepel A."/>
            <person name="Goldman N."/>
            <person name="Pollard K.S."/>
            <person name="Pedersen J.S."/>
            <person name="Lander E.S."/>
            <person name="Kellis M."/>
        </authorList>
    </citation>
    <scope>NUCLEOTIDE SEQUENCE [LARGE SCALE GENOMIC DNA]</scope>
</reference>
<dbReference type="HOGENOM" id="CLU_006842_0_4_1"/>
<evidence type="ECO:0000256" key="4">
    <source>
        <dbReference type="ARBA" id="ARBA00022825"/>
    </source>
</evidence>
<dbReference type="PRINTS" id="PR00722">
    <property type="entry name" value="CHYMOTRYPSIN"/>
</dbReference>
<dbReference type="FunFam" id="2.40.10.10:FF:000024">
    <property type="entry name" value="Serine protease 53"/>
    <property type="match status" value="1"/>
</dbReference>
<dbReference type="CDD" id="cd00190">
    <property type="entry name" value="Tryp_SPc"/>
    <property type="match status" value="1"/>
</dbReference>
<dbReference type="SMART" id="SM00020">
    <property type="entry name" value="Tryp_SPc"/>
    <property type="match status" value="1"/>
</dbReference>
<dbReference type="GO" id="GO:0004252">
    <property type="term" value="F:serine-type endopeptidase activity"/>
    <property type="evidence" value="ECO:0007669"/>
    <property type="project" value="InterPro"/>
</dbReference>
<dbReference type="Proteomes" id="UP000001074">
    <property type="component" value="Unassembled WGS sequence"/>
</dbReference>
<dbReference type="SUPFAM" id="SSF50494">
    <property type="entry name" value="Trypsin-like serine proteases"/>
    <property type="match status" value="1"/>
</dbReference>
<dbReference type="OMA" id="DAQGEKD"/>